<dbReference type="InterPro" id="IPR042215">
    <property type="entry name" value="CarD-like_C"/>
</dbReference>
<evidence type="ECO:0000313" key="5">
    <source>
        <dbReference type="Proteomes" id="UP000184204"/>
    </source>
</evidence>
<dbReference type="AlphaFoldDB" id="A0A0X1U7D6"/>
<sequence>MFQAGQKIVYPLHGAGYIEEIEGTENGEYYIIRIPTGNVMIRIPKDGAEKSGIRLPEERNIVEETLVRVGKSRPTLSDNWNLRQKENFCRLKTGKLDQAAEVIKALYEQEKKKKLSSAECRLLGMARQIVLSEIISVYEINSEKAEELLAKWLEN</sequence>
<dbReference type="Pfam" id="PF21095">
    <property type="entry name" value="CarD_C"/>
    <property type="match status" value="1"/>
</dbReference>
<gene>
    <name evidence="2" type="primary">carD</name>
    <name evidence="2" type="ORF">CPRO_12520</name>
    <name evidence="3" type="ORF">SAMN02745151_01663</name>
</gene>
<reference evidence="2 4" key="1">
    <citation type="journal article" date="2016" name="Genome Announc.">
        <title>Complete Genome Sequence of the Amino Acid-Fermenting Clostridium propionicum X2 (DSM 1682).</title>
        <authorList>
            <person name="Poehlein A."/>
            <person name="Schlien K."/>
            <person name="Chowdhury N.P."/>
            <person name="Gottschalk G."/>
            <person name="Buckel W."/>
            <person name="Daniel R."/>
        </authorList>
    </citation>
    <scope>NUCLEOTIDE SEQUENCE [LARGE SCALE GENOMIC DNA]</scope>
    <source>
        <strain evidence="2 4">X2</strain>
    </source>
</reference>
<evidence type="ECO:0000259" key="1">
    <source>
        <dbReference type="SMART" id="SM01058"/>
    </source>
</evidence>
<reference evidence="4" key="2">
    <citation type="submission" date="2016-01" db="EMBL/GenBank/DDBJ databases">
        <authorList>
            <person name="Poehlein A."/>
            <person name="Schlien K."/>
            <person name="Gottschalk G."/>
            <person name="Buckel W."/>
            <person name="Daniel R."/>
        </authorList>
    </citation>
    <scope>NUCLEOTIDE SEQUENCE [LARGE SCALE GENOMIC DNA]</scope>
    <source>
        <strain evidence="4">X2</strain>
    </source>
</reference>
<reference evidence="3" key="4">
    <citation type="submission" date="2016-11" db="EMBL/GenBank/DDBJ databases">
        <authorList>
            <person name="Varghese N."/>
            <person name="Submissions S."/>
        </authorList>
    </citation>
    <scope>NUCLEOTIDE SEQUENCE</scope>
    <source>
        <strain evidence="3">DSM 1682</strain>
    </source>
</reference>
<evidence type="ECO:0000313" key="3">
    <source>
        <dbReference type="EMBL" id="SHE74791.1"/>
    </source>
</evidence>
<dbReference type="EMBL" id="FQUA01000006">
    <property type="protein sequence ID" value="SHE74791.1"/>
    <property type="molecule type" value="Genomic_DNA"/>
</dbReference>
<proteinExistence type="predicted"/>
<protein>
    <submittedName>
        <fullName evidence="2">RNA polymerase-binding transcription factor CarD</fullName>
    </submittedName>
    <submittedName>
        <fullName evidence="3">Transcriptional regulator, CarD family</fullName>
    </submittedName>
</protein>
<dbReference type="PANTHER" id="PTHR38447">
    <property type="entry name" value="TRANSCRIPTION FACTOR YDEB-RELATED"/>
    <property type="match status" value="1"/>
</dbReference>
<dbReference type="Gene3D" id="1.20.58.1290">
    <property type="entry name" value="CarD-like, C-terminal domain"/>
    <property type="match status" value="1"/>
</dbReference>
<name>A0A0X1U7D6_ANAPI</name>
<dbReference type="RefSeq" id="WP_066049113.1">
    <property type="nucleotide sequence ID" value="NZ_CP014223.1"/>
</dbReference>
<dbReference type="Pfam" id="PF02559">
    <property type="entry name" value="CarD_TRCF_RID"/>
    <property type="match status" value="1"/>
</dbReference>
<dbReference type="InterPro" id="IPR048792">
    <property type="entry name" value="CarD_C"/>
</dbReference>
<organism evidence="3 5">
    <name type="scientific">Anaerotignum propionicum DSM 1682</name>
    <dbReference type="NCBI Taxonomy" id="991789"/>
    <lineage>
        <taxon>Bacteria</taxon>
        <taxon>Bacillati</taxon>
        <taxon>Bacillota</taxon>
        <taxon>Clostridia</taxon>
        <taxon>Lachnospirales</taxon>
        <taxon>Anaerotignaceae</taxon>
        <taxon>Anaerotignum</taxon>
    </lineage>
</organism>
<dbReference type="Gene3D" id="2.40.10.170">
    <property type="match status" value="1"/>
</dbReference>
<dbReference type="KEGG" id="cpro:CPRO_12520"/>
<dbReference type="SMART" id="SM01058">
    <property type="entry name" value="CarD_TRCF"/>
    <property type="match status" value="1"/>
</dbReference>
<dbReference type="GO" id="GO:0009303">
    <property type="term" value="P:rRNA transcription"/>
    <property type="evidence" value="ECO:0007669"/>
    <property type="project" value="TreeGrafter"/>
</dbReference>
<feature type="domain" description="CarD-like/TRCF RNAP-interacting" evidence="1">
    <location>
        <begin position="1"/>
        <end position="107"/>
    </location>
</feature>
<evidence type="ECO:0000313" key="2">
    <source>
        <dbReference type="EMBL" id="AMJ40845.1"/>
    </source>
</evidence>
<keyword evidence="4" id="KW-1185">Reference proteome</keyword>
<dbReference type="InterPro" id="IPR052531">
    <property type="entry name" value="CarD-like_regulator"/>
</dbReference>
<dbReference type="InterPro" id="IPR003711">
    <property type="entry name" value="CarD-like/TRCF_RID"/>
</dbReference>
<dbReference type="PANTHER" id="PTHR38447:SF1">
    <property type="entry name" value="RNA POLYMERASE-BINDING TRANSCRIPTION FACTOR CARD"/>
    <property type="match status" value="1"/>
</dbReference>
<dbReference type="EMBL" id="CP014223">
    <property type="protein sequence ID" value="AMJ40845.1"/>
    <property type="molecule type" value="Genomic_DNA"/>
</dbReference>
<dbReference type="Proteomes" id="UP000068026">
    <property type="component" value="Chromosome"/>
</dbReference>
<reference evidence="5" key="3">
    <citation type="submission" date="2016-11" db="EMBL/GenBank/DDBJ databases">
        <authorList>
            <person name="Jaros S."/>
            <person name="Januszkiewicz K."/>
            <person name="Wedrychowicz H."/>
        </authorList>
    </citation>
    <scope>NUCLEOTIDE SEQUENCE [LARGE SCALE GENOMIC DNA]</scope>
    <source>
        <strain evidence="5">DSM 1682</strain>
    </source>
</reference>
<evidence type="ECO:0000313" key="4">
    <source>
        <dbReference type="Proteomes" id="UP000068026"/>
    </source>
</evidence>
<dbReference type="SUPFAM" id="SSF141259">
    <property type="entry name" value="CarD-like"/>
    <property type="match status" value="1"/>
</dbReference>
<dbReference type="Proteomes" id="UP000184204">
    <property type="component" value="Unassembled WGS sequence"/>
</dbReference>
<accession>A0A0X1U7D6</accession>
<dbReference type="OrthoDB" id="9786074at2"/>
<dbReference type="InterPro" id="IPR036101">
    <property type="entry name" value="CarD-like/TRCF_RID_sf"/>
</dbReference>